<keyword evidence="4" id="KW-1003">Cell membrane</keyword>
<dbReference type="InterPro" id="IPR035906">
    <property type="entry name" value="MetI-like_sf"/>
</dbReference>
<name>A0A9D2MZL6_9FIRM</name>
<feature type="transmembrane region" description="Helical" evidence="9">
    <location>
        <begin position="27"/>
        <end position="47"/>
    </location>
</feature>
<dbReference type="FunFam" id="1.10.3720.10:FF:000033">
    <property type="entry name" value="Polar amino acid ABC transporter permease"/>
    <property type="match status" value="1"/>
</dbReference>
<dbReference type="GO" id="GO:0043190">
    <property type="term" value="C:ATP-binding cassette (ABC) transporter complex"/>
    <property type="evidence" value="ECO:0007669"/>
    <property type="project" value="InterPro"/>
</dbReference>
<protein>
    <submittedName>
        <fullName evidence="11">Amino acid ABC transporter permease</fullName>
    </submittedName>
</protein>
<dbReference type="Pfam" id="PF00528">
    <property type="entry name" value="BPD_transp_1"/>
    <property type="match status" value="1"/>
</dbReference>
<evidence type="ECO:0000256" key="8">
    <source>
        <dbReference type="ARBA" id="ARBA00023136"/>
    </source>
</evidence>
<feature type="domain" description="ABC transmembrane type-1" evidence="10">
    <location>
        <begin position="21"/>
        <end position="206"/>
    </location>
</feature>
<dbReference type="GO" id="GO:0006865">
    <property type="term" value="P:amino acid transport"/>
    <property type="evidence" value="ECO:0007669"/>
    <property type="project" value="UniProtKB-KW"/>
</dbReference>
<organism evidence="11 12">
    <name type="scientific">Candidatus Enterocloster excrementipullorum</name>
    <dbReference type="NCBI Taxonomy" id="2838559"/>
    <lineage>
        <taxon>Bacteria</taxon>
        <taxon>Bacillati</taxon>
        <taxon>Bacillota</taxon>
        <taxon>Clostridia</taxon>
        <taxon>Lachnospirales</taxon>
        <taxon>Lachnospiraceae</taxon>
        <taxon>Enterocloster</taxon>
    </lineage>
</organism>
<comment type="subcellular location">
    <subcellularLocation>
        <location evidence="1 9">Cell membrane</location>
        <topology evidence="1 9">Multi-pass membrane protein</topology>
    </subcellularLocation>
</comment>
<dbReference type="SUPFAM" id="SSF161098">
    <property type="entry name" value="MetI-like"/>
    <property type="match status" value="1"/>
</dbReference>
<proteinExistence type="inferred from homology"/>
<dbReference type="InterPro" id="IPR010065">
    <property type="entry name" value="AA_ABC_transptr_permease_3TM"/>
</dbReference>
<dbReference type="PROSITE" id="PS50928">
    <property type="entry name" value="ABC_TM1"/>
    <property type="match status" value="1"/>
</dbReference>
<dbReference type="GO" id="GO:0022857">
    <property type="term" value="F:transmembrane transporter activity"/>
    <property type="evidence" value="ECO:0007669"/>
    <property type="project" value="InterPro"/>
</dbReference>
<reference evidence="11" key="2">
    <citation type="submission" date="2021-04" db="EMBL/GenBank/DDBJ databases">
        <authorList>
            <person name="Gilroy R."/>
        </authorList>
    </citation>
    <scope>NUCLEOTIDE SEQUENCE</scope>
    <source>
        <strain evidence="11">CHK180-15479</strain>
    </source>
</reference>
<feature type="transmembrane region" description="Helical" evidence="9">
    <location>
        <begin position="182"/>
        <end position="202"/>
    </location>
</feature>
<dbReference type="InterPro" id="IPR000515">
    <property type="entry name" value="MetI-like"/>
</dbReference>
<keyword evidence="7 9" id="KW-1133">Transmembrane helix</keyword>
<evidence type="ECO:0000256" key="9">
    <source>
        <dbReference type="RuleBase" id="RU363032"/>
    </source>
</evidence>
<reference evidence="11" key="1">
    <citation type="journal article" date="2021" name="PeerJ">
        <title>Extensive microbial diversity within the chicken gut microbiome revealed by metagenomics and culture.</title>
        <authorList>
            <person name="Gilroy R."/>
            <person name="Ravi A."/>
            <person name="Getino M."/>
            <person name="Pursley I."/>
            <person name="Horton D.L."/>
            <person name="Alikhan N.F."/>
            <person name="Baker D."/>
            <person name="Gharbi K."/>
            <person name="Hall N."/>
            <person name="Watson M."/>
            <person name="Adriaenssens E.M."/>
            <person name="Foster-Nyarko E."/>
            <person name="Jarju S."/>
            <person name="Secka A."/>
            <person name="Antonio M."/>
            <person name="Oren A."/>
            <person name="Chaudhuri R.R."/>
            <person name="La Ragione R."/>
            <person name="Hildebrand F."/>
            <person name="Pallen M.J."/>
        </authorList>
    </citation>
    <scope>NUCLEOTIDE SEQUENCE</scope>
    <source>
        <strain evidence="11">CHK180-15479</strain>
    </source>
</reference>
<dbReference type="Gene3D" id="1.10.3720.10">
    <property type="entry name" value="MetI-like"/>
    <property type="match status" value="1"/>
</dbReference>
<comment type="similarity">
    <text evidence="2">Belongs to the binding-protein-dependent transport system permease family. HisMQ subfamily.</text>
</comment>
<keyword evidence="3 9" id="KW-0813">Transport</keyword>
<accession>A0A9D2MZL6</accession>
<gene>
    <name evidence="11" type="ORF">H9704_07935</name>
</gene>
<dbReference type="InterPro" id="IPR043429">
    <property type="entry name" value="ArtM/GltK/GlnP/TcyL/YhdX-like"/>
</dbReference>
<keyword evidence="5 9" id="KW-0812">Transmembrane</keyword>
<evidence type="ECO:0000256" key="5">
    <source>
        <dbReference type="ARBA" id="ARBA00022692"/>
    </source>
</evidence>
<evidence type="ECO:0000256" key="3">
    <source>
        <dbReference type="ARBA" id="ARBA00022448"/>
    </source>
</evidence>
<sequence>MIFGLNFTFLKEYWFLYADGLKVTLELAFWTLILATVVGVAMGMLRVQNYPVISSIIDGWINFIRGVPVMVQIFIVYYGIATSLPQFWAAVVSLTVNSSVYIAEHTRAGMQAVNKGQMEAARCIGMSKLQANWYIIIPQAIKNVLPSLCNEFILLIKETSIVSVIALHELTYTSNSVRANTFLAFEPLIVTAVIYFLITYLLKRLVGILERRLHAHD</sequence>
<dbReference type="PANTHER" id="PTHR30614:SF20">
    <property type="entry name" value="GLUTAMINE TRANSPORT SYSTEM PERMEASE PROTEIN GLNP"/>
    <property type="match status" value="1"/>
</dbReference>
<evidence type="ECO:0000256" key="2">
    <source>
        <dbReference type="ARBA" id="ARBA00010072"/>
    </source>
</evidence>
<dbReference type="Proteomes" id="UP000823910">
    <property type="component" value="Unassembled WGS sequence"/>
</dbReference>
<comment type="caution">
    <text evidence="11">The sequence shown here is derived from an EMBL/GenBank/DDBJ whole genome shotgun (WGS) entry which is preliminary data.</text>
</comment>
<evidence type="ECO:0000313" key="11">
    <source>
        <dbReference type="EMBL" id="HJC06070.1"/>
    </source>
</evidence>
<dbReference type="EMBL" id="DWWT01000034">
    <property type="protein sequence ID" value="HJC06070.1"/>
    <property type="molecule type" value="Genomic_DNA"/>
</dbReference>
<evidence type="ECO:0000313" key="12">
    <source>
        <dbReference type="Proteomes" id="UP000823910"/>
    </source>
</evidence>
<evidence type="ECO:0000256" key="6">
    <source>
        <dbReference type="ARBA" id="ARBA00022970"/>
    </source>
</evidence>
<evidence type="ECO:0000256" key="7">
    <source>
        <dbReference type="ARBA" id="ARBA00022989"/>
    </source>
</evidence>
<dbReference type="NCBIfam" id="TIGR01726">
    <property type="entry name" value="HEQRo_perm_3TM"/>
    <property type="match status" value="1"/>
</dbReference>
<evidence type="ECO:0000256" key="1">
    <source>
        <dbReference type="ARBA" id="ARBA00004651"/>
    </source>
</evidence>
<evidence type="ECO:0000256" key="4">
    <source>
        <dbReference type="ARBA" id="ARBA00022475"/>
    </source>
</evidence>
<dbReference type="PANTHER" id="PTHR30614">
    <property type="entry name" value="MEMBRANE COMPONENT OF AMINO ACID ABC TRANSPORTER"/>
    <property type="match status" value="1"/>
</dbReference>
<feature type="transmembrane region" description="Helical" evidence="9">
    <location>
        <begin position="59"/>
        <end position="80"/>
    </location>
</feature>
<keyword evidence="8 9" id="KW-0472">Membrane</keyword>
<dbReference type="CDD" id="cd06261">
    <property type="entry name" value="TM_PBP2"/>
    <property type="match status" value="1"/>
</dbReference>
<keyword evidence="6" id="KW-0029">Amino-acid transport</keyword>
<dbReference type="AlphaFoldDB" id="A0A9D2MZL6"/>
<evidence type="ECO:0000259" key="10">
    <source>
        <dbReference type="PROSITE" id="PS50928"/>
    </source>
</evidence>